<protein>
    <recommendedName>
        <fullName evidence="2">TTF-type domain-containing protein</fullName>
    </recommendedName>
</protein>
<evidence type="ECO:0000313" key="4">
    <source>
        <dbReference type="Proteomes" id="UP000472272"/>
    </source>
</evidence>
<dbReference type="GeneTree" id="ENSGT00940000162068"/>
<dbReference type="Proteomes" id="UP000472272">
    <property type="component" value="Chromosome 6"/>
</dbReference>
<reference evidence="3" key="3">
    <citation type="submission" date="2025-09" db="UniProtKB">
        <authorList>
            <consortium name="Ensembl"/>
        </authorList>
    </citation>
    <scope>IDENTIFICATION</scope>
</reference>
<evidence type="ECO:0000256" key="1">
    <source>
        <dbReference type="SAM" id="MobiDB-lite"/>
    </source>
</evidence>
<dbReference type="Ensembl" id="ENSPMRT00000028950.1">
    <property type="protein sequence ID" value="ENSPMRP00000027290.1"/>
    <property type="gene ID" value="ENSPMRG00000017604.1"/>
</dbReference>
<name>A0A670JTU9_PODMU</name>
<dbReference type="PANTHER" id="PTHR45749">
    <property type="match status" value="1"/>
</dbReference>
<dbReference type="InterPro" id="IPR012337">
    <property type="entry name" value="RNaseH-like_sf"/>
</dbReference>
<feature type="region of interest" description="Disordered" evidence="1">
    <location>
        <begin position="530"/>
        <end position="554"/>
    </location>
</feature>
<keyword evidence="4" id="KW-1185">Reference proteome</keyword>
<dbReference type="GO" id="GO:0046983">
    <property type="term" value="F:protein dimerization activity"/>
    <property type="evidence" value="ECO:0007669"/>
    <property type="project" value="InterPro"/>
</dbReference>
<reference evidence="3 4" key="1">
    <citation type="journal article" date="2019" name="Proc. Natl. Acad. Sci. U.S.A.">
        <title>Regulatory changes in pterin and carotenoid genes underlie balanced color polymorphisms in the wall lizard.</title>
        <authorList>
            <person name="Andrade P."/>
            <person name="Pinho C."/>
            <person name="Perez I de Lanuza G."/>
            <person name="Afonso S."/>
            <person name="Brejcha J."/>
            <person name="Rubin C.J."/>
            <person name="Wallerman O."/>
            <person name="Pereira P."/>
            <person name="Sabatino S.J."/>
            <person name="Bellati A."/>
            <person name="Pellitteri-Rosa D."/>
            <person name="Bosakova Z."/>
            <person name="Bunikis I."/>
            <person name="Carretero M.A."/>
            <person name="Feiner N."/>
            <person name="Marsik P."/>
            <person name="Pauperio F."/>
            <person name="Salvi D."/>
            <person name="Soler L."/>
            <person name="While G.M."/>
            <person name="Uller T."/>
            <person name="Font E."/>
            <person name="Andersson L."/>
            <person name="Carneiro M."/>
        </authorList>
    </citation>
    <scope>NUCLEOTIDE SEQUENCE</scope>
</reference>
<dbReference type="SMART" id="SM00597">
    <property type="entry name" value="ZnF_TTF"/>
    <property type="match status" value="1"/>
</dbReference>
<dbReference type="InterPro" id="IPR008906">
    <property type="entry name" value="HATC_C_dom"/>
</dbReference>
<sequence>LIRPYRLLQLIRFRGSYWRNLSCFASARLEVDDTKSQPPTINVSSIALLSSCENRSQPKPGQSVKGRSFQKSWLIKYTWLEYEACTQKVFCKTCKEADAKNLLQFSSKKEDAFISVGFSNWKKALEKFRLHENTFTHKEGVLKLNSINNRSVASQLNEQLHSDMKKGRSALEAIFTTVLFLCRQGLAIRGHEDVNSNFFQLLELRKNDVPELKDWLGRSGYKWTSHEIQNEIIDLLGKSVLRKVLASIKKTEHFSIIVDETSDSSLHEQVSFCIRTVDDDSLIINEDFIGLYETPNTESQTLFSILKDVFARLDLSMDNLRGQCYDGASNMRGKFKGLKKLVLDIQPKAHYVHCTAHSLNLAVVDSLRHLTSMRDIMALAKDLINTVRESNKRMELFRSIRCESANDQAGLRPLCPTRWTMRASSILRILKNFKELLEFFETFSAEDKTEAGYKCAGYLESMLQFKTYFFLRLYCHAMNPVEDVNEKIQCPHLSVADLEKIYEGLICILNGRRDSFEHFWELCLKEKPSQVDDPSLPRNRRIPKKYENNEASSPHTFRTPKEYYKAIYIEVFETVQSCITERFASTGFTQVIAVEQECLLLVNRGETNFEKSTEFFKNDLDIERLRLHLNMLADIANKKQLYIAQEPAVGEMLCEVVKCIKLLQVVPITTATAERSFSALRRLKSYLRSTMGQKRLNNLAVLQAHRDVLDELDIRPVINDFIFSNPVRRSTFAPF</sequence>
<dbReference type="OMA" id="TICKWAV"/>
<dbReference type="PANTHER" id="PTHR45749:SF14">
    <property type="entry name" value="TTF-TYPE DOMAIN-CONTAINING PROTEIN"/>
    <property type="match status" value="1"/>
</dbReference>
<accession>A0A670JTU9</accession>
<dbReference type="InterPro" id="IPR025398">
    <property type="entry name" value="DUF4371"/>
</dbReference>
<dbReference type="SUPFAM" id="SSF53098">
    <property type="entry name" value="Ribonuclease H-like"/>
    <property type="match status" value="1"/>
</dbReference>
<dbReference type="AlphaFoldDB" id="A0A670JTU9"/>
<evidence type="ECO:0000313" key="3">
    <source>
        <dbReference type="Ensembl" id="ENSPMRP00000027290.1"/>
    </source>
</evidence>
<feature type="domain" description="TTF-type" evidence="2">
    <location>
        <begin position="65"/>
        <end position="159"/>
    </location>
</feature>
<dbReference type="InterPro" id="IPR006580">
    <property type="entry name" value="Znf_TTF"/>
</dbReference>
<dbReference type="Pfam" id="PF14291">
    <property type="entry name" value="DUF4371"/>
    <property type="match status" value="1"/>
</dbReference>
<reference evidence="3" key="2">
    <citation type="submission" date="2025-08" db="UniProtKB">
        <authorList>
            <consortium name="Ensembl"/>
        </authorList>
    </citation>
    <scope>IDENTIFICATION</scope>
</reference>
<evidence type="ECO:0000259" key="2">
    <source>
        <dbReference type="SMART" id="SM00597"/>
    </source>
</evidence>
<organism evidence="3 4">
    <name type="scientific">Podarcis muralis</name>
    <name type="common">Wall lizard</name>
    <name type="synonym">Lacerta muralis</name>
    <dbReference type="NCBI Taxonomy" id="64176"/>
    <lineage>
        <taxon>Eukaryota</taxon>
        <taxon>Metazoa</taxon>
        <taxon>Chordata</taxon>
        <taxon>Craniata</taxon>
        <taxon>Vertebrata</taxon>
        <taxon>Euteleostomi</taxon>
        <taxon>Lepidosauria</taxon>
        <taxon>Squamata</taxon>
        <taxon>Bifurcata</taxon>
        <taxon>Unidentata</taxon>
        <taxon>Episquamata</taxon>
        <taxon>Laterata</taxon>
        <taxon>Lacertibaenia</taxon>
        <taxon>Lacertidae</taxon>
        <taxon>Podarcis</taxon>
    </lineage>
</organism>
<proteinExistence type="predicted"/>
<dbReference type="Pfam" id="PF05699">
    <property type="entry name" value="Dimer_Tnp_hAT"/>
    <property type="match status" value="1"/>
</dbReference>